<dbReference type="Gene3D" id="1.10.10.10">
    <property type="entry name" value="Winged helix-like DNA-binding domain superfamily/Winged helix DNA-binding domain"/>
    <property type="match status" value="1"/>
</dbReference>
<dbReference type="SMART" id="SM00421">
    <property type="entry name" value="HTH_LUXR"/>
    <property type="match status" value="1"/>
</dbReference>
<reference evidence="2" key="1">
    <citation type="submission" date="2020-11" db="EMBL/GenBank/DDBJ databases">
        <title>Nocardioides cynanchi sp. nov., isolated from soil of rhizosphere of Cynanchum wilfordii.</title>
        <authorList>
            <person name="Lee J.-S."/>
            <person name="Suh M.K."/>
            <person name="Kim J.-S."/>
        </authorList>
    </citation>
    <scope>NUCLEOTIDE SEQUENCE</scope>
    <source>
        <strain evidence="2">KCTC 19276</strain>
    </source>
</reference>
<dbReference type="Proteomes" id="UP000660668">
    <property type="component" value="Unassembled WGS sequence"/>
</dbReference>
<dbReference type="EMBL" id="JADKPO010000016">
    <property type="protein sequence ID" value="MBF4768704.1"/>
    <property type="molecule type" value="Genomic_DNA"/>
</dbReference>
<evidence type="ECO:0000259" key="1">
    <source>
        <dbReference type="SMART" id="SM00421"/>
    </source>
</evidence>
<proteinExistence type="predicted"/>
<dbReference type="RefSeq" id="WP_194696852.1">
    <property type="nucleotide sequence ID" value="NZ_JADKPO010000016.1"/>
</dbReference>
<organism evidence="2 3">
    <name type="scientific">Nocardioides agariphilus</name>
    <dbReference type="NCBI Taxonomy" id="433664"/>
    <lineage>
        <taxon>Bacteria</taxon>
        <taxon>Bacillati</taxon>
        <taxon>Actinomycetota</taxon>
        <taxon>Actinomycetes</taxon>
        <taxon>Propionibacteriales</taxon>
        <taxon>Nocardioidaceae</taxon>
        <taxon>Nocardioides</taxon>
    </lineage>
</organism>
<dbReference type="PANTHER" id="PTHR34293">
    <property type="entry name" value="HTH-TYPE TRANSCRIPTIONAL REGULATOR TRMBL2"/>
    <property type="match status" value="1"/>
</dbReference>
<protein>
    <submittedName>
        <fullName evidence="2">Helix-turn-helix transcriptional regulator</fullName>
    </submittedName>
</protein>
<dbReference type="AlphaFoldDB" id="A0A930YN12"/>
<gene>
    <name evidence="2" type="ORF">ISU10_13110</name>
</gene>
<dbReference type="InterPro" id="IPR000792">
    <property type="entry name" value="Tscrpt_reg_LuxR_C"/>
</dbReference>
<dbReference type="InterPro" id="IPR016032">
    <property type="entry name" value="Sig_transdc_resp-reg_C-effctor"/>
</dbReference>
<dbReference type="InterPro" id="IPR036388">
    <property type="entry name" value="WH-like_DNA-bd_sf"/>
</dbReference>
<dbReference type="InterPro" id="IPR051797">
    <property type="entry name" value="TrmB-like"/>
</dbReference>
<dbReference type="GO" id="GO:0006355">
    <property type="term" value="P:regulation of DNA-templated transcription"/>
    <property type="evidence" value="ECO:0007669"/>
    <property type="project" value="InterPro"/>
</dbReference>
<keyword evidence="3" id="KW-1185">Reference proteome</keyword>
<comment type="caution">
    <text evidence="2">The sequence shown here is derived from an EMBL/GenBank/DDBJ whole genome shotgun (WGS) entry which is preliminary data.</text>
</comment>
<feature type="domain" description="HTH luxR-type" evidence="1">
    <location>
        <begin position="271"/>
        <end position="327"/>
    </location>
</feature>
<evidence type="ECO:0000313" key="3">
    <source>
        <dbReference type="Proteomes" id="UP000660668"/>
    </source>
</evidence>
<sequence length="333" mass="35973">MSRSTRRGVTSVLSALGMSTEDERRYQQLLPLSGGPLADVARAVGLTEARLWASLSPLAGRGLVEVEGDRLVVRTIPALVAHLLQEEADAAARSREQLRSLAAAVPYLVAAAFQPGAGQMENLGGLDGELSAGGNALALLTELIETSKGDLLWWRPDAWLLPRESAISVVVGRAVASGRRSRAIYPLRALHEAPEVLQARARQGEQVRVIDEMPTRLLVIQGSHAVLPEPLGFADEPRLLVRQPAIVGALTLLFERYWEQATALPALDALLPRVDVRGSVLRQLAAGAKDEQIARTLGLSLRTVRRRVADVMIELGADTRFQAGVEAARRGWL</sequence>
<dbReference type="GO" id="GO:0003677">
    <property type="term" value="F:DNA binding"/>
    <property type="evidence" value="ECO:0007669"/>
    <property type="project" value="InterPro"/>
</dbReference>
<evidence type="ECO:0000313" key="2">
    <source>
        <dbReference type="EMBL" id="MBF4768704.1"/>
    </source>
</evidence>
<dbReference type="SUPFAM" id="SSF46894">
    <property type="entry name" value="C-terminal effector domain of the bipartite response regulators"/>
    <property type="match status" value="1"/>
</dbReference>
<name>A0A930YN12_9ACTN</name>
<dbReference type="PANTHER" id="PTHR34293:SF1">
    <property type="entry name" value="HTH-TYPE TRANSCRIPTIONAL REGULATOR TRMBL2"/>
    <property type="match status" value="1"/>
</dbReference>
<accession>A0A930YN12</accession>
<dbReference type="Pfam" id="PF13384">
    <property type="entry name" value="HTH_23"/>
    <property type="match status" value="1"/>
</dbReference>